<evidence type="ECO:0000259" key="2">
    <source>
        <dbReference type="PROSITE" id="PS51900"/>
    </source>
</evidence>
<dbReference type="SUPFAM" id="SSF56349">
    <property type="entry name" value="DNA breaking-rejoining enzymes"/>
    <property type="match status" value="1"/>
</dbReference>
<feature type="non-terminal residue" evidence="3">
    <location>
        <position position="144"/>
    </location>
</feature>
<dbReference type="EMBL" id="BART01023547">
    <property type="protein sequence ID" value="GAG93836.1"/>
    <property type="molecule type" value="Genomic_DNA"/>
</dbReference>
<dbReference type="InterPro" id="IPR010998">
    <property type="entry name" value="Integrase_recombinase_N"/>
</dbReference>
<name>X1DBM3_9ZZZZ</name>
<protein>
    <recommendedName>
        <fullName evidence="2">Core-binding (CB) domain-containing protein</fullName>
    </recommendedName>
</protein>
<organism evidence="3">
    <name type="scientific">marine sediment metagenome</name>
    <dbReference type="NCBI Taxonomy" id="412755"/>
    <lineage>
        <taxon>unclassified sequences</taxon>
        <taxon>metagenomes</taxon>
        <taxon>ecological metagenomes</taxon>
    </lineage>
</organism>
<gene>
    <name evidence="3" type="ORF">S01H4_42809</name>
</gene>
<dbReference type="Pfam" id="PF13102">
    <property type="entry name" value="Phage_int_SAM_5"/>
    <property type="match status" value="1"/>
</dbReference>
<dbReference type="InterPro" id="IPR011010">
    <property type="entry name" value="DNA_brk_join_enz"/>
</dbReference>
<dbReference type="AlphaFoldDB" id="X1DBM3"/>
<evidence type="ECO:0000256" key="1">
    <source>
        <dbReference type="ARBA" id="ARBA00023125"/>
    </source>
</evidence>
<dbReference type="Gene3D" id="1.10.150.130">
    <property type="match status" value="1"/>
</dbReference>
<sequence length="144" mass="16688">MFGKTDAKQNVNYYFQKIIDKFTQKGSISTAKGYENALQCLLRFHKKENISFNDVNVSFLQEFENFCIKMEDKSITTVSIYTRNLRAVFNEAIANNTITNDSYPFGKRKYQIKAPKKVKKALTPQQIKILFEGVPKTLQQEKAK</sequence>
<evidence type="ECO:0000313" key="3">
    <source>
        <dbReference type="EMBL" id="GAG93836.1"/>
    </source>
</evidence>
<dbReference type="InterPro" id="IPR044068">
    <property type="entry name" value="CB"/>
</dbReference>
<accession>X1DBM3</accession>
<feature type="domain" description="Core-binding (CB)" evidence="2">
    <location>
        <begin position="13"/>
        <end position="93"/>
    </location>
</feature>
<proteinExistence type="predicted"/>
<comment type="caution">
    <text evidence="3">The sequence shown here is derived from an EMBL/GenBank/DDBJ whole genome shotgun (WGS) entry which is preliminary data.</text>
</comment>
<dbReference type="PROSITE" id="PS51900">
    <property type="entry name" value="CB"/>
    <property type="match status" value="1"/>
</dbReference>
<keyword evidence="1" id="KW-0238">DNA-binding</keyword>
<dbReference type="InterPro" id="IPR025269">
    <property type="entry name" value="SAM-like_dom"/>
</dbReference>
<dbReference type="GO" id="GO:0003677">
    <property type="term" value="F:DNA binding"/>
    <property type="evidence" value="ECO:0007669"/>
    <property type="project" value="UniProtKB-KW"/>
</dbReference>
<reference evidence="3" key="1">
    <citation type="journal article" date="2014" name="Front. Microbiol.">
        <title>High frequency of phylogenetically diverse reductive dehalogenase-homologous genes in deep subseafloor sedimentary metagenomes.</title>
        <authorList>
            <person name="Kawai M."/>
            <person name="Futagami T."/>
            <person name="Toyoda A."/>
            <person name="Takaki Y."/>
            <person name="Nishi S."/>
            <person name="Hori S."/>
            <person name="Arai W."/>
            <person name="Tsubouchi T."/>
            <person name="Morono Y."/>
            <person name="Uchiyama I."/>
            <person name="Ito T."/>
            <person name="Fujiyama A."/>
            <person name="Inagaki F."/>
            <person name="Takami H."/>
        </authorList>
    </citation>
    <scope>NUCLEOTIDE SEQUENCE</scope>
    <source>
        <strain evidence="3">Expedition CK06-06</strain>
    </source>
</reference>